<dbReference type="Gene3D" id="1.10.10.2840">
    <property type="entry name" value="PucR C-terminal helix-turn-helix domain"/>
    <property type="match status" value="1"/>
</dbReference>
<dbReference type="Proteomes" id="UP000518188">
    <property type="component" value="Unassembled WGS sequence"/>
</dbReference>
<accession>A0A7X6MPE0</accession>
<dbReference type="InterPro" id="IPR051448">
    <property type="entry name" value="CdaR-like_regulators"/>
</dbReference>
<dbReference type="PANTHER" id="PTHR33744">
    <property type="entry name" value="CARBOHYDRATE DIACID REGULATOR"/>
    <property type="match status" value="1"/>
</dbReference>
<dbReference type="EMBL" id="JAAXPJ010000004">
    <property type="protein sequence ID" value="NKZ11878.1"/>
    <property type="molecule type" value="Genomic_DNA"/>
</dbReference>
<proteinExistence type="predicted"/>
<dbReference type="InterPro" id="IPR025736">
    <property type="entry name" value="PucR_C-HTH_dom"/>
</dbReference>
<evidence type="ECO:0000313" key="2">
    <source>
        <dbReference type="EMBL" id="NKZ11878.1"/>
    </source>
</evidence>
<dbReference type="RefSeq" id="WP_168441679.1">
    <property type="nucleotide sequence ID" value="NZ_JAAXPJ010000004.1"/>
</dbReference>
<evidence type="ECO:0000313" key="3">
    <source>
        <dbReference type="Proteomes" id="UP000518188"/>
    </source>
</evidence>
<dbReference type="Pfam" id="PF13556">
    <property type="entry name" value="HTH_30"/>
    <property type="match status" value="1"/>
</dbReference>
<reference evidence="2 3" key="1">
    <citation type="submission" date="2020-04" db="EMBL/GenBank/DDBJ databases">
        <title>MicrobeNet Type strains.</title>
        <authorList>
            <person name="Nicholson A.C."/>
        </authorList>
    </citation>
    <scope>NUCLEOTIDE SEQUENCE [LARGE SCALE GENOMIC DNA]</scope>
    <source>
        <strain evidence="2 3">ATCC 700731</strain>
    </source>
</reference>
<evidence type="ECO:0000259" key="1">
    <source>
        <dbReference type="Pfam" id="PF13556"/>
    </source>
</evidence>
<feature type="domain" description="PucR C-terminal helix-turn-helix" evidence="1">
    <location>
        <begin position="456"/>
        <end position="512"/>
    </location>
</feature>
<dbReference type="PANTHER" id="PTHR33744:SF17">
    <property type="entry name" value="CONSERVED PROTEIN"/>
    <property type="match status" value="1"/>
</dbReference>
<protein>
    <submittedName>
        <fullName evidence="2">PucR family transcriptional regulator</fullName>
    </submittedName>
</protein>
<dbReference type="InterPro" id="IPR042070">
    <property type="entry name" value="PucR_C-HTH_sf"/>
</dbReference>
<organism evidence="2 3">
    <name type="scientific">Mycolicibacterium septicum DSM 44393</name>
    <dbReference type="NCBI Taxonomy" id="1341646"/>
    <lineage>
        <taxon>Bacteria</taxon>
        <taxon>Bacillati</taxon>
        <taxon>Actinomycetota</taxon>
        <taxon>Actinomycetes</taxon>
        <taxon>Mycobacteriales</taxon>
        <taxon>Mycobacteriaceae</taxon>
        <taxon>Mycolicibacterium</taxon>
    </lineage>
</organism>
<comment type="caution">
    <text evidence="2">The sequence shown here is derived from an EMBL/GenBank/DDBJ whole genome shotgun (WGS) entry which is preliminary data.</text>
</comment>
<gene>
    <name evidence="2" type="ORF">HGA11_12900</name>
</gene>
<name>A0A7X6MPE0_9MYCO</name>
<sequence>MVTLDRLINVLGGYGVRLRTPANGPRPAPRSTELRSVVMHEPGQVIGDVLLAVGATSVGEAVQWAAAARAVVVLVRGPDSPSGDDEPVADDRIAVMTVDPEVSWSELAAVVYGVVLEGRETESGRGPTDLFALADSLADAVGGSVTIEDRRSSVLAYSRLQQHADPARAETILSRRAPQQLRALFEARGVFRHLAESDEPMFVGGDDERGLTGRMVVAARAGRELLGSIWVTCAEPLPDARRAALADGARMVALHLLRSRASADLERQVESELVIRLLEGAADATTAASRLGLPQTPLRVIALRAQTADERHAALLLAFERATAGFGWSRPGRSALAGNTVYTVLPGAEAQAASGWVAGLRAALPDPVTVLAGISGPATAAELALARSEADECLALHEVRHGDAKNLDEQVPVYDEAWDEILLQRLRIAARAGRAPQRGPVAELRAHDQAHGTQYAETLRAWLEAQGDLAGAGRALGVHENTVRYRLRKMVELTQLDLDDARKRVAMMIELAATEELS</sequence>
<dbReference type="AlphaFoldDB" id="A0A7X6MPE0"/>